<evidence type="ECO:0000313" key="4">
    <source>
        <dbReference type="WBParaSite" id="PTRK_0001258900.1"/>
    </source>
</evidence>
<accession>A0A0N4ZVI5</accession>
<name>A0A0N4ZVI5_PARTI</name>
<keyword evidence="1" id="KW-1133">Transmembrane helix</keyword>
<proteinExistence type="predicted"/>
<evidence type="ECO:0000256" key="2">
    <source>
        <dbReference type="SAM" id="SignalP"/>
    </source>
</evidence>
<evidence type="ECO:0000313" key="3">
    <source>
        <dbReference type="Proteomes" id="UP000038045"/>
    </source>
</evidence>
<evidence type="ECO:0000256" key="1">
    <source>
        <dbReference type="SAM" id="Phobius"/>
    </source>
</evidence>
<keyword evidence="2" id="KW-0732">Signal</keyword>
<dbReference type="WBParaSite" id="PTRK_0001258900.1">
    <property type="protein sequence ID" value="PTRK_0001258900.1"/>
    <property type="gene ID" value="PTRK_0001258900"/>
</dbReference>
<dbReference type="Proteomes" id="UP000038045">
    <property type="component" value="Unplaced"/>
</dbReference>
<keyword evidence="1" id="KW-0472">Membrane</keyword>
<feature type="signal peptide" evidence="2">
    <location>
        <begin position="1"/>
        <end position="17"/>
    </location>
</feature>
<dbReference type="AlphaFoldDB" id="A0A0N4ZVI5"/>
<keyword evidence="1" id="KW-0812">Transmembrane</keyword>
<feature type="transmembrane region" description="Helical" evidence="1">
    <location>
        <begin position="540"/>
        <end position="559"/>
    </location>
</feature>
<reference evidence="4" key="1">
    <citation type="submission" date="2017-02" db="UniProtKB">
        <authorList>
            <consortium name="WormBaseParasite"/>
        </authorList>
    </citation>
    <scope>IDENTIFICATION</scope>
</reference>
<sequence>MSLITITLLSIIVLSKCQYLSEDKKFYVGFDIELKTEVNYKYIHCQENFTVNFNIVLGNENDKVSFSEFQIHGDEEKTSSSSKCQEVFTNYIVKKNYKAEFKKFQDLKIVNHYYDNYTVDDNMNVDEAKNNIDEALKKIKFSITSDYDPVGIESIETKFFGKAMIVNLITKKFNIFFIQNGVFSCDKNSESKAESGLGFLKFECPLNLSPYYELITRDVSTGSRDKDSFEGVHKNISLDVKIAIPKEIYLYEEIFSDNDERFIFNLEVQYNPENISGIVVKISNNDKKDVPLSLIKIKKIKYGLFNYEYGMEMPHETTGYKITVYTVNSNSNKDVVFKEHSFLIKRLFAGTNENILLDETACSNEKFVNIWRIYDKFFTGQFEVRIYVQYIDGVSVTIYDSIIESKQMLASLGHYHGKLPFVLYPKNVVETLCTGKSINYLQDLLFSGYDKSKDISDLTVYYDIYPSKNSIQTLSKGYDRPFYLKLTYRSFTEKSYEPIKGIPYHLNDFRKLRNSKFLMDEKLSILLNYYKTTAASTTSIILNIFAFILILLTTISCFYN</sequence>
<keyword evidence="3" id="KW-1185">Reference proteome</keyword>
<feature type="chain" id="PRO_5005892500" evidence="2">
    <location>
        <begin position="18"/>
        <end position="560"/>
    </location>
</feature>
<protein>
    <submittedName>
        <fullName evidence="4">Dolichyl-diphosphooligosaccharide--protein glycosyltransferase subunit 1</fullName>
    </submittedName>
</protein>
<organism evidence="3 4">
    <name type="scientific">Parastrongyloides trichosuri</name>
    <name type="common">Possum-specific nematode worm</name>
    <dbReference type="NCBI Taxonomy" id="131310"/>
    <lineage>
        <taxon>Eukaryota</taxon>
        <taxon>Metazoa</taxon>
        <taxon>Ecdysozoa</taxon>
        <taxon>Nematoda</taxon>
        <taxon>Chromadorea</taxon>
        <taxon>Rhabditida</taxon>
        <taxon>Tylenchina</taxon>
        <taxon>Panagrolaimomorpha</taxon>
        <taxon>Strongyloidoidea</taxon>
        <taxon>Strongyloididae</taxon>
        <taxon>Parastrongyloides</taxon>
    </lineage>
</organism>